<proteinExistence type="predicted"/>
<evidence type="ECO:0000256" key="1">
    <source>
        <dbReference type="SAM" id="MobiDB-lite"/>
    </source>
</evidence>
<dbReference type="Proteomes" id="UP000295717">
    <property type="component" value="Unassembled WGS sequence"/>
</dbReference>
<protein>
    <recommendedName>
        <fullName evidence="2">ATPase AAA-type core domain-containing protein</fullName>
    </recommendedName>
</protein>
<keyword evidence="4" id="KW-1185">Reference proteome</keyword>
<dbReference type="InterPro" id="IPR003959">
    <property type="entry name" value="ATPase_AAA_core"/>
</dbReference>
<feature type="compositionally biased region" description="Basic and acidic residues" evidence="1">
    <location>
        <begin position="259"/>
        <end position="272"/>
    </location>
</feature>
<dbReference type="GO" id="GO:0016887">
    <property type="term" value="F:ATP hydrolysis activity"/>
    <property type="evidence" value="ECO:0007669"/>
    <property type="project" value="InterPro"/>
</dbReference>
<dbReference type="PANTHER" id="PTHR40396">
    <property type="entry name" value="ATPASE-LIKE PROTEIN"/>
    <property type="match status" value="1"/>
</dbReference>
<sequence>MLIEFRVENHRSIREEQALTMRAGRQDDSADPRPRRVQGCSDPLLPAAALYGANASGKSNVLSAMGFMRSAVLHSHRAWPPDGGVPRDPFAWGEKAAQPSLFEITLLVSGIRYQYGFVADDEQFLEEWLFAWPGKRKQVWFERELGKYKFSEYLHGENRLIEQITRPNALFLSAAVQLRHEQLGSLYSWFRNLNGVNIPGRRPSALPFATGQLLARGIESWFSQNPQRSLFEEDGVQNHSIELFRDLLRAADVGILDIKLDNDSGEPTDPKDPPWSPRRGRILVRHSSSVEDAWLPLEEESQGTLTLFRVGPVILDALRLGTVVMIDELEASLHPLLAIQILRQFNDPERNPRNAQILFTTHDTSLLGTIAGEPSMRRDQIWLTEKDPEGATCLYPLTDFRPRKGENIERGYLQGRYGAIPFLGDLPQVGGE</sequence>
<reference evidence="3 4" key="1">
    <citation type="submission" date="2019-03" db="EMBL/GenBank/DDBJ databases">
        <title>Genomic Encyclopedia of Type Strains, Phase IV (KMG-IV): sequencing the most valuable type-strain genomes for metagenomic binning, comparative biology and taxonomic classification.</title>
        <authorList>
            <person name="Goeker M."/>
        </authorList>
    </citation>
    <scope>NUCLEOTIDE SEQUENCE [LARGE SCALE GENOMIC DNA]</scope>
    <source>
        <strain evidence="3 4">DSM 13587</strain>
    </source>
</reference>
<dbReference type="EMBL" id="SMAO01000002">
    <property type="protein sequence ID" value="TCT22858.1"/>
    <property type="molecule type" value="Genomic_DNA"/>
</dbReference>
<feature type="domain" description="ATPase AAA-type core" evidence="2">
    <location>
        <begin position="48"/>
        <end position="367"/>
    </location>
</feature>
<feature type="region of interest" description="Disordered" evidence="1">
    <location>
        <begin position="18"/>
        <end position="37"/>
    </location>
</feature>
<evidence type="ECO:0000313" key="3">
    <source>
        <dbReference type="EMBL" id="TCT22858.1"/>
    </source>
</evidence>
<comment type="caution">
    <text evidence="3">The sequence shown here is derived from an EMBL/GenBank/DDBJ whole genome shotgun (WGS) entry which is preliminary data.</text>
</comment>
<evidence type="ECO:0000259" key="2">
    <source>
        <dbReference type="Pfam" id="PF13304"/>
    </source>
</evidence>
<accession>A0A4R3N1D3</accession>
<dbReference type="Pfam" id="PF13304">
    <property type="entry name" value="AAA_21"/>
    <property type="match status" value="1"/>
</dbReference>
<dbReference type="PANTHER" id="PTHR40396:SF1">
    <property type="entry name" value="ATPASE AAA-TYPE CORE DOMAIN-CONTAINING PROTEIN"/>
    <property type="match status" value="1"/>
</dbReference>
<dbReference type="SUPFAM" id="SSF52540">
    <property type="entry name" value="P-loop containing nucleoside triphosphate hydrolases"/>
    <property type="match status" value="1"/>
</dbReference>
<feature type="region of interest" description="Disordered" evidence="1">
    <location>
        <begin position="259"/>
        <end position="279"/>
    </location>
</feature>
<name>A0A4R3N1D3_9GAMM</name>
<dbReference type="InterPro" id="IPR027417">
    <property type="entry name" value="P-loop_NTPase"/>
</dbReference>
<dbReference type="GO" id="GO:0005524">
    <property type="term" value="F:ATP binding"/>
    <property type="evidence" value="ECO:0007669"/>
    <property type="project" value="InterPro"/>
</dbReference>
<dbReference type="AlphaFoldDB" id="A0A4R3N1D3"/>
<gene>
    <name evidence="3" type="ORF">EDC35_102189</name>
</gene>
<dbReference type="OrthoDB" id="9809324at2"/>
<organism evidence="3 4">
    <name type="scientific">Thiobaca trueperi</name>
    <dbReference type="NCBI Taxonomy" id="127458"/>
    <lineage>
        <taxon>Bacteria</taxon>
        <taxon>Pseudomonadati</taxon>
        <taxon>Pseudomonadota</taxon>
        <taxon>Gammaproteobacteria</taxon>
        <taxon>Chromatiales</taxon>
        <taxon>Chromatiaceae</taxon>
        <taxon>Thiobaca</taxon>
    </lineage>
</organism>
<feature type="compositionally biased region" description="Basic and acidic residues" evidence="1">
    <location>
        <begin position="24"/>
        <end position="34"/>
    </location>
</feature>
<evidence type="ECO:0000313" key="4">
    <source>
        <dbReference type="Proteomes" id="UP000295717"/>
    </source>
</evidence>